<dbReference type="Gene3D" id="3.40.50.1820">
    <property type="entry name" value="alpha/beta hydrolase"/>
    <property type="match status" value="1"/>
</dbReference>
<name>A0ABN3QD54_9ACTN</name>
<reference evidence="3 4" key="1">
    <citation type="journal article" date="2019" name="Int. J. Syst. Evol. Microbiol.">
        <title>The Global Catalogue of Microorganisms (GCM) 10K type strain sequencing project: providing services to taxonomists for standard genome sequencing and annotation.</title>
        <authorList>
            <consortium name="The Broad Institute Genomics Platform"/>
            <consortium name="The Broad Institute Genome Sequencing Center for Infectious Disease"/>
            <person name="Wu L."/>
            <person name="Ma J."/>
        </authorList>
    </citation>
    <scope>NUCLEOTIDE SEQUENCE [LARGE SCALE GENOMIC DNA]</scope>
    <source>
        <strain evidence="3 4">JCM 16373</strain>
    </source>
</reference>
<evidence type="ECO:0000313" key="4">
    <source>
        <dbReference type="Proteomes" id="UP001501447"/>
    </source>
</evidence>
<dbReference type="GO" id="GO:0016787">
    <property type="term" value="F:hydrolase activity"/>
    <property type="evidence" value="ECO:0007669"/>
    <property type="project" value="UniProtKB-KW"/>
</dbReference>
<feature type="region of interest" description="Disordered" evidence="1">
    <location>
        <begin position="158"/>
        <end position="182"/>
    </location>
</feature>
<evidence type="ECO:0000313" key="3">
    <source>
        <dbReference type="EMBL" id="GAA2623314.1"/>
    </source>
</evidence>
<dbReference type="PANTHER" id="PTHR43433">
    <property type="entry name" value="HYDROLASE, ALPHA/BETA FOLD FAMILY PROTEIN"/>
    <property type="match status" value="1"/>
</dbReference>
<gene>
    <name evidence="3" type="ORF">GCM10009863_42070</name>
</gene>
<accession>A0ABN3QD54</accession>
<dbReference type="EMBL" id="BAAARJ010000013">
    <property type="protein sequence ID" value="GAA2623314.1"/>
    <property type="molecule type" value="Genomic_DNA"/>
</dbReference>
<dbReference type="Proteomes" id="UP001501447">
    <property type="component" value="Unassembled WGS sequence"/>
</dbReference>
<proteinExistence type="predicted"/>
<dbReference type="InterPro" id="IPR000073">
    <property type="entry name" value="AB_hydrolase_1"/>
</dbReference>
<protein>
    <submittedName>
        <fullName evidence="3">Alpha/beta fold hydrolase</fullName>
    </submittedName>
</protein>
<dbReference type="RefSeq" id="WP_344567871.1">
    <property type="nucleotide sequence ID" value="NZ_BAAARJ010000013.1"/>
</dbReference>
<dbReference type="PANTHER" id="PTHR43433:SF3">
    <property type="entry name" value="NON-HEME CHLOROPEROXIDASE"/>
    <property type="match status" value="1"/>
</dbReference>
<feature type="domain" description="AB hydrolase-1" evidence="2">
    <location>
        <begin position="65"/>
        <end position="155"/>
    </location>
</feature>
<dbReference type="SUPFAM" id="SSF53474">
    <property type="entry name" value="alpha/beta-Hydrolases"/>
    <property type="match status" value="1"/>
</dbReference>
<evidence type="ECO:0000259" key="2">
    <source>
        <dbReference type="Pfam" id="PF00561"/>
    </source>
</evidence>
<feature type="region of interest" description="Disordered" evidence="1">
    <location>
        <begin position="321"/>
        <end position="365"/>
    </location>
</feature>
<organism evidence="3 4">
    <name type="scientific">Streptomyces axinellae</name>
    <dbReference type="NCBI Taxonomy" id="552788"/>
    <lineage>
        <taxon>Bacteria</taxon>
        <taxon>Bacillati</taxon>
        <taxon>Actinomycetota</taxon>
        <taxon>Actinomycetes</taxon>
        <taxon>Kitasatosporales</taxon>
        <taxon>Streptomycetaceae</taxon>
        <taxon>Streptomyces</taxon>
    </lineage>
</organism>
<sequence>MTDRPACDLARASRPHAPTPVTESGEVGAVRKELRAADGVRIEALYEPYAGPRGRGPRGGAEVGAIVLAHGFTGHLDRPALRCAATAFTEHAAVITFSFRGHGGSGGRSTVGDLEVLDLAAAVAWARSLGHREVATVGFSMGGSVVLRHGALYGPHTADGHARSSSAAAGHGGRTGACAPGAGPAADAGADAVVAVSAPARWYYRGTAPMRRLHWAVQRPLGRLVARYGLRTRIHPEDWDPVPLSPVAAAPLIAPVPLLVVHGDRDPYFPLDHPRSLAQAAGPEGCELWVVPGFGHAENAAAMPLLHRIGDWVGERLRDSAPARARTSGARRHHGSRAADGPRGAGGPRETGGADSTAGDESTDG</sequence>
<comment type="caution">
    <text evidence="3">The sequence shown here is derived from an EMBL/GenBank/DDBJ whole genome shotgun (WGS) entry which is preliminary data.</text>
</comment>
<keyword evidence="4" id="KW-1185">Reference proteome</keyword>
<keyword evidence="3" id="KW-0378">Hydrolase</keyword>
<feature type="region of interest" description="Disordered" evidence="1">
    <location>
        <begin position="1"/>
        <end position="26"/>
    </location>
</feature>
<dbReference type="InterPro" id="IPR029058">
    <property type="entry name" value="AB_hydrolase_fold"/>
</dbReference>
<dbReference type="Pfam" id="PF00561">
    <property type="entry name" value="Abhydrolase_1"/>
    <property type="match status" value="1"/>
</dbReference>
<evidence type="ECO:0000256" key="1">
    <source>
        <dbReference type="SAM" id="MobiDB-lite"/>
    </source>
</evidence>
<dbReference type="InterPro" id="IPR050471">
    <property type="entry name" value="AB_hydrolase"/>
</dbReference>